<dbReference type="GO" id="GO:0043565">
    <property type="term" value="F:sequence-specific DNA binding"/>
    <property type="evidence" value="ECO:0007669"/>
    <property type="project" value="InterPro"/>
</dbReference>
<evidence type="ECO:0000256" key="1">
    <source>
        <dbReference type="ARBA" id="ARBA00023015"/>
    </source>
</evidence>
<dbReference type="PANTHER" id="PTHR46796:SF6">
    <property type="entry name" value="ARAC SUBFAMILY"/>
    <property type="match status" value="1"/>
</dbReference>
<dbReference type="AlphaFoldDB" id="A0A318U2M9"/>
<accession>A0A318U2M9</accession>
<dbReference type="InterPro" id="IPR009057">
    <property type="entry name" value="Homeodomain-like_sf"/>
</dbReference>
<dbReference type="OrthoDB" id="9793400at2"/>
<dbReference type="PANTHER" id="PTHR46796">
    <property type="entry name" value="HTH-TYPE TRANSCRIPTIONAL ACTIVATOR RHAS-RELATED"/>
    <property type="match status" value="1"/>
</dbReference>
<evidence type="ECO:0000256" key="4">
    <source>
        <dbReference type="SAM" id="MobiDB-lite"/>
    </source>
</evidence>
<dbReference type="Gene3D" id="1.10.10.60">
    <property type="entry name" value="Homeodomain-like"/>
    <property type="match status" value="1"/>
</dbReference>
<proteinExistence type="predicted"/>
<dbReference type="InterPro" id="IPR020449">
    <property type="entry name" value="Tscrpt_reg_AraC-type_HTH"/>
</dbReference>
<evidence type="ECO:0000256" key="2">
    <source>
        <dbReference type="ARBA" id="ARBA00023125"/>
    </source>
</evidence>
<feature type="domain" description="HTH araC/xylS-type" evidence="5">
    <location>
        <begin position="178"/>
        <end position="275"/>
    </location>
</feature>
<feature type="region of interest" description="Disordered" evidence="4">
    <location>
        <begin position="276"/>
        <end position="300"/>
    </location>
</feature>
<keyword evidence="1" id="KW-0805">Transcription regulation</keyword>
<evidence type="ECO:0000259" key="5">
    <source>
        <dbReference type="PROSITE" id="PS01124"/>
    </source>
</evidence>
<keyword evidence="2" id="KW-0238">DNA-binding</keyword>
<dbReference type="InterPro" id="IPR050204">
    <property type="entry name" value="AraC_XylS_family_regulators"/>
</dbReference>
<dbReference type="GO" id="GO:0003700">
    <property type="term" value="F:DNA-binding transcription factor activity"/>
    <property type="evidence" value="ECO:0007669"/>
    <property type="project" value="InterPro"/>
</dbReference>
<dbReference type="InterPro" id="IPR018062">
    <property type="entry name" value="HTH_AraC-typ_CS"/>
</dbReference>
<dbReference type="PROSITE" id="PS00041">
    <property type="entry name" value="HTH_ARAC_FAMILY_1"/>
    <property type="match status" value="1"/>
</dbReference>
<keyword evidence="3" id="KW-0804">Transcription</keyword>
<dbReference type="RefSeq" id="WP_110803783.1">
    <property type="nucleotide sequence ID" value="NZ_QJTK01000001.1"/>
</dbReference>
<dbReference type="SUPFAM" id="SSF46689">
    <property type="entry name" value="Homeodomain-like"/>
    <property type="match status" value="2"/>
</dbReference>
<dbReference type="SMART" id="SM00342">
    <property type="entry name" value="HTH_ARAC"/>
    <property type="match status" value="1"/>
</dbReference>
<gene>
    <name evidence="6" type="ORF">C8J30_101109</name>
</gene>
<evidence type="ECO:0000256" key="3">
    <source>
        <dbReference type="ARBA" id="ARBA00023163"/>
    </source>
</evidence>
<evidence type="ECO:0000313" key="6">
    <source>
        <dbReference type="EMBL" id="PYF12728.1"/>
    </source>
</evidence>
<organism evidence="6 7">
    <name type="scientific">Rhodobacter viridis</name>
    <dbReference type="NCBI Taxonomy" id="1054202"/>
    <lineage>
        <taxon>Bacteria</taxon>
        <taxon>Pseudomonadati</taxon>
        <taxon>Pseudomonadota</taxon>
        <taxon>Alphaproteobacteria</taxon>
        <taxon>Rhodobacterales</taxon>
        <taxon>Rhodobacter group</taxon>
        <taxon>Rhodobacter</taxon>
    </lineage>
</organism>
<name>A0A318U2M9_9RHOB</name>
<reference evidence="6 7" key="1">
    <citation type="submission" date="2018-06" db="EMBL/GenBank/DDBJ databases">
        <title>Genomic Encyclopedia of Type Strains, Phase III (KMG-III): the genomes of soil and plant-associated and newly described type strains.</title>
        <authorList>
            <person name="Whitman W."/>
        </authorList>
    </citation>
    <scope>NUCLEOTIDE SEQUENCE [LARGE SCALE GENOMIC DNA]</scope>
    <source>
        <strain evidence="6 7">JA737</strain>
    </source>
</reference>
<dbReference type="PROSITE" id="PS01124">
    <property type="entry name" value="HTH_ARAC_FAMILY_2"/>
    <property type="match status" value="1"/>
</dbReference>
<dbReference type="Proteomes" id="UP000247727">
    <property type="component" value="Unassembled WGS sequence"/>
</dbReference>
<keyword evidence="7" id="KW-1185">Reference proteome</keyword>
<dbReference type="Pfam" id="PF12833">
    <property type="entry name" value="HTH_18"/>
    <property type="match status" value="1"/>
</dbReference>
<dbReference type="EMBL" id="QJTK01000001">
    <property type="protein sequence ID" value="PYF12728.1"/>
    <property type="molecule type" value="Genomic_DNA"/>
</dbReference>
<dbReference type="PRINTS" id="PR00032">
    <property type="entry name" value="HTHARAC"/>
</dbReference>
<evidence type="ECO:0000313" key="7">
    <source>
        <dbReference type="Proteomes" id="UP000247727"/>
    </source>
</evidence>
<sequence length="300" mass="32558">MTRTIRDTLETSASARATAALSLGAAGSVAIWENRDDRVCYGGHSGHVFSLYLQGGTGTRRTDGRFGHGRPGAVCILPEGQGSDWEITTPFRFVHLYQSDARLRADFARIHDCDARRLDLPELTFAERLEIATPLARLAQAAQWADLLGAEAARADLIGALGNRPVTLKGGLAPHLLRRIDDWIAAHLDAPIRLGDLADVTGLSEFHLHRMFRTARGVTLQAWVLAARIAQAKRCLATDTPLIEIALGCGFSSQSHFTRAFRSETGLTPQVWREVTRGPQRAARPSSGVRRAGSVPTVPG</sequence>
<comment type="caution">
    <text evidence="6">The sequence shown here is derived from an EMBL/GenBank/DDBJ whole genome shotgun (WGS) entry which is preliminary data.</text>
</comment>
<dbReference type="InterPro" id="IPR018060">
    <property type="entry name" value="HTH_AraC"/>
</dbReference>
<protein>
    <submittedName>
        <fullName evidence="6">AraC family transcriptional regulator</fullName>
    </submittedName>
</protein>